<dbReference type="RefSeq" id="WP_057428864.1">
    <property type="nucleotide sequence ID" value="NZ_LJRI01001651.1"/>
</dbReference>
<name>A0A0P9Z6Y3_PSESX</name>
<evidence type="ECO:0000256" key="1">
    <source>
        <dbReference type="ARBA" id="ARBA00006611"/>
    </source>
</evidence>
<keyword evidence="2" id="KW-0547">Nucleotide-binding</keyword>
<organism evidence="4 5">
    <name type="scientific">Pseudomonas syringae pv. spinaceae</name>
    <dbReference type="NCBI Taxonomy" id="264459"/>
    <lineage>
        <taxon>Bacteria</taxon>
        <taxon>Pseudomonadati</taxon>
        <taxon>Pseudomonadota</taxon>
        <taxon>Gammaproteobacteria</taxon>
        <taxon>Pseudomonadales</taxon>
        <taxon>Pseudomonadaceae</taxon>
        <taxon>Pseudomonas</taxon>
        <taxon>Pseudomonas syringae</taxon>
    </lineage>
</organism>
<dbReference type="GO" id="GO:0043684">
    <property type="term" value="C:type IV secretion system complex"/>
    <property type="evidence" value="ECO:0007669"/>
    <property type="project" value="UniProtKB-UniRule"/>
</dbReference>
<dbReference type="GO" id="GO:0005524">
    <property type="term" value="F:ATP binding"/>
    <property type="evidence" value="ECO:0007669"/>
    <property type="project" value="UniProtKB-UniRule"/>
</dbReference>
<comment type="similarity">
    <text evidence="1 2">Belongs to the GSP E family.</text>
</comment>
<dbReference type="CDD" id="cd01130">
    <property type="entry name" value="VirB11-like_ATPase"/>
    <property type="match status" value="1"/>
</dbReference>
<dbReference type="Proteomes" id="UP000050384">
    <property type="component" value="Unassembled WGS sequence"/>
</dbReference>
<protein>
    <recommendedName>
        <fullName evidence="2">Type IV secretion system protein</fullName>
    </recommendedName>
</protein>
<dbReference type="SUPFAM" id="SSF52540">
    <property type="entry name" value="P-loop containing nucleoside triphosphate hydrolases"/>
    <property type="match status" value="1"/>
</dbReference>
<gene>
    <name evidence="4" type="ORF">ALO94_03892</name>
</gene>
<proteinExistence type="inferred from homology"/>
<dbReference type="GO" id="GO:0016887">
    <property type="term" value="F:ATP hydrolysis activity"/>
    <property type="evidence" value="ECO:0007669"/>
    <property type="project" value="InterPro"/>
</dbReference>
<evidence type="ECO:0000313" key="5">
    <source>
        <dbReference type="Proteomes" id="UP000050384"/>
    </source>
</evidence>
<comment type="caution">
    <text evidence="4">The sequence shown here is derived from an EMBL/GenBank/DDBJ whole genome shotgun (WGS) entry which is preliminary data.</text>
</comment>
<comment type="function">
    <text evidence="2">Part of the Type IV secretion system.</text>
</comment>
<accession>A0A0P9Z6Y3</accession>
<feature type="domain" description="Bacterial type II secretion system protein E" evidence="3">
    <location>
        <begin position="171"/>
        <end position="316"/>
    </location>
</feature>
<dbReference type="PANTHER" id="PTHR30486">
    <property type="entry name" value="TWITCHING MOTILITY PROTEIN PILT"/>
    <property type="match status" value="1"/>
</dbReference>
<dbReference type="PANTHER" id="PTHR30486:SF6">
    <property type="entry name" value="TYPE IV PILUS RETRACTATION ATPASE PILT"/>
    <property type="match status" value="1"/>
</dbReference>
<dbReference type="Pfam" id="PF00437">
    <property type="entry name" value="T2SSE"/>
    <property type="match status" value="1"/>
</dbReference>
<sequence length="352" mass="39751">MTQEPDHSQDPEEQGLTEDTLVLDFLDQAGVTERLNRPGTKDVAINRPYELWVDGPKGWQYEEAPWLTYSLCWRLANALCALNYRVLAPHSPIHTVELPGGERGQIVMAPACEKGTLSTTFRKPSLDRFTHMDYVNSGRYDRAKAIASPILTLKAWQRDMQEAHAAGEWHRFMEIAIANRQNIIIFGGPGSGKTTYGKSLIDMFPVNRRMITIQEILEDPMPFHPNHVHLLYGHVVTPKALVASALRMKPDHLFLAELTGDEVWHFIEILNTGTKGTVTTAHANDSEAGYARVCGLVKQSEVGKGLDYAYIERLVRTSFDVVVYMENTYIEEVHYEPEHKLALLNGQRQRAA</sequence>
<dbReference type="Gene3D" id="3.40.50.300">
    <property type="entry name" value="P-loop containing nucleotide triphosphate hydrolases"/>
    <property type="match status" value="1"/>
</dbReference>
<dbReference type="InterPro" id="IPR027417">
    <property type="entry name" value="P-loop_NTPase"/>
</dbReference>
<evidence type="ECO:0000259" key="3">
    <source>
        <dbReference type="Pfam" id="PF00437"/>
    </source>
</evidence>
<dbReference type="InterPro" id="IPR014155">
    <property type="entry name" value="VirB11"/>
</dbReference>
<reference evidence="4 5" key="1">
    <citation type="submission" date="2015-09" db="EMBL/GenBank/DDBJ databases">
        <title>Genome announcement of multiple Pseudomonas syringae strains.</title>
        <authorList>
            <person name="Thakur S."/>
            <person name="Wang P.W."/>
            <person name="Gong Y."/>
            <person name="Weir B.S."/>
            <person name="Guttman D.S."/>
        </authorList>
    </citation>
    <scope>NUCLEOTIDE SEQUENCE [LARGE SCALE GENOMIC DNA]</scope>
    <source>
        <strain evidence="4 5">ICMP16929</strain>
    </source>
</reference>
<evidence type="ECO:0000256" key="2">
    <source>
        <dbReference type="RuleBase" id="RU366071"/>
    </source>
</evidence>
<dbReference type="Gene3D" id="3.30.450.90">
    <property type="match status" value="1"/>
</dbReference>
<dbReference type="AlphaFoldDB" id="A0A0P9Z6Y3"/>
<keyword evidence="2" id="KW-0067">ATP-binding</keyword>
<dbReference type="PATRIC" id="fig|264459.3.peg.6116"/>
<dbReference type="GO" id="GO:0044097">
    <property type="term" value="P:secretion by the type IV secretion system"/>
    <property type="evidence" value="ECO:0007669"/>
    <property type="project" value="InterPro"/>
</dbReference>
<dbReference type="InterPro" id="IPR050921">
    <property type="entry name" value="T4SS_GSP_E_ATPase"/>
</dbReference>
<dbReference type="EMBL" id="LJRI01001651">
    <property type="protein sequence ID" value="KPY55301.1"/>
    <property type="molecule type" value="Genomic_DNA"/>
</dbReference>
<evidence type="ECO:0000313" key="4">
    <source>
        <dbReference type="EMBL" id="KPY55301.1"/>
    </source>
</evidence>
<dbReference type="NCBIfam" id="TIGR02788">
    <property type="entry name" value="VirB11"/>
    <property type="match status" value="1"/>
</dbReference>
<dbReference type="InterPro" id="IPR001482">
    <property type="entry name" value="T2SS/T4SS_dom"/>
</dbReference>